<accession>A0A7U2F257</accession>
<gene>
    <name evidence="2" type="ORF">JI435_018410</name>
</gene>
<organism evidence="2 3">
    <name type="scientific">Phaeosphaeria nodorum (strain SN15 / ATCC MYA-4574 / FGSC 10173)</name>
    <name type="common">Glume blotch fungus</name>
    <name type="synonym">Parastagonospora nodorum</name>
    <dbReference type="NCBI Taxonomy" id="321614"/>
    <lineage>
        <taxon>Eukaryota</taxon>
        <taxon>Fungi</taxon>
        <taxon>Dikarya</taxon>
        <taxon>Ascomycota</taxon>
        <taxon>Pezizomycotina</taxon>
        <taxon>Dothideomycetes</taxon>
        <taxon>Pleosporomycetidae</taxon>
        <taxon>Pleosporales</taxon>
        <taxon>Pleosporineae</taxon>
        <taxon>Phaeosphaeriaceae</taxon>
        <taxon>Parastagonospora</taxon>
    </lineage>
</organism>
<dbReference type="InterPro" id="IPR001810">
    <property type="entry name" value="F-box_dom"/>
</dbReference>
<dbReference type="OrthoDB" id="5130616at2759"/>
<proteinExistence type="predicted"/>
<protein>
    <recommendedName>
        <fullName evidence="1">F-box domain-containing protein</fullName>
    </recommendedName>
</protein>
<name>A0A7U2F257_PHANO</name>
<evidence type="ECO:0000313" key="2">
    <source>
        <dbReference type="EMBL" id="QRC96967.1"/>
    </source>
</evidence>
<dbReference type="Pfam" id="PF00646">
    <property type="entry name" value="F-box"/>
    <property type="match status" value="1"/>
</dbReference>
<dbReference type="EMBL" id="CP069028">
    <property type="protein sequence ID" value="QRC96967.1"/>
    <property type="molecule type" value="Genomic_DNA"/>
</dbReference>
<dbReference type="RefSeq" id="XP_001792466.1">
    <property type="nucleotide sequence ID" value="XM_001792414.1"/>
</dbReference>
<dbReference type="VEuPathDB" id="FungiDB:JI435_018410"/>
<feature type="domain" description="F-box" evidence="1">
    <location>
        <begin position="8"/>
        <end position="41"/>
    </location>
</feature>
<evidence type="ECO:0000259" key="1">
    <source>
        <dbReference type="Pfam" id="PF00646"/>
    </source>
</evidence>
<dbReference type="OMA" id="NEDIEWE"/>
<keyword evidence="3" id="KW-1185">Reference proteome</keyword>
<dbReference type="AlphaFoldDB" id="A0A7U2F257"/>
<sequence length="530" mass="59850">MSLSTECELPEELLDHIVSFSTRKTLTRLCFVSKQLCRLATAHLYSVVIPGASNDAYKNVSHVTHLAHTLLKSPAHARLVTGVVLEQAWGPNPEYAEEDGPECPWPDVGIHGLETLLRSKLAKFALNQADAESVYDKIKTGLNEDVIVALLLVSLPNLRRLDMNAGFSDGHPDFVSVFELLADQLKSRDDHLTPQVDVMVRGDDDKYPNPPVHVAALMHMPNLRSIYAWKMGDHEGDAGPDFARLKPRSSPVEYIELRTSKLHNDNFRLLMNATKPGSLKTLVYEIGCAWAWCQISHLDIMTSLQAHHQTLEALCLSHEKFYPHQFDNDYEKPYPCDFKPFTALKRLKVAPVYIWGIEGFSNQANLADGATKEMLWKSLPASLQQLWICRAESQAKPPPDNDAETLRFEDDCLLPALNLVVRKKEAFPKLNEIVIELPPRKWPKHETFNNLESFCRGAQSLGIRTRIILSDVIGGLEERKWGWEEEVEWGDCLANQGTKKMLVEVDAVDDLARLIREVTNEADAKMPRPR</sequence>
<dbReference type="CDD" id="cd09917">
    <property type="entry name" value="F-box_SF"/>
    <property type="match status" value="1"/>
</dbReference>
<reference evidence="3" key="1">
    <citation type="journal article" date="2021" name="BMC Genomics">
        <title>Chromosome-level genome assembly and manually-curated proteome of model necrotroph Parastagonospora nodorum Sn15 reveals a genome-wide trove of candidate effector homologs, and redundancy of virulence-related functions within an accessory chromosome.</title>
        <authorList>
            <person name="Bertazzoni S."/>
            <person name="Jones D.A.B."/>
            <person name="Phan H.T."/>
            <person name="Tan K.-C."/>
            <person name="Hane J.K."/>
        </authorList>
    </citation>
    <scope>NUCLEOTIDE SEQUENCE [LARGE SCALE GENOMIC DNA]</scope>
    <source>
        <strain evidence="3">SN15 / ATCC MYA-4574 / FGSC 10173)</strain>
    </source>
</reference>
<dbReference type="Proteomes" id="UP000663193">
    <property type="component" value="Chromosome 6"/>
</dbReference>
<evidence type="ECO:0000313" key="3">
    <source>
        <dbReference type="Proteomes" id="UP000663193"/>
    </source>
</evidence>
<dbReference type="KEGG" id="pno:SNOG_01841"/>